<protein>
    <submittedName>
        <fullName evidence="1">Putative vacuolar protein sorting-associated protein</fullName>
    </submittedName>
</protein>
<keyword evidence="2" id="KW-1185">Reference proteome</keyword>
<comment type="caution">
    <text evidence="1">The sequence shown here is derived from an EMBL/GenBank/DDBJ whole genome shotgun (WGS) entry which is preliminary data.</text>
</comment>
<evidence type="ECO:0000313" key="1">
    <source>
        <dbReference type="EMBL" id="MCI36635.1"/>
    </source>
</evidence>
<dbReference type="Proteomes" id="UP000265520">
    <property type="component" value="Unassembled WGS sequence"/>
</dbReference>
<feature type="non-terminal residue" evidence="1">
    <location>
        <position position="1"/>
    </location>
</feature>
<dbReference type="AlphaFoldDB" id="A0A392RM61"/>
<accession>A0A392RM61</accession>
<proteinExistence type="predicted"/>
<sequence>WNADAVEKREFAGKKAKLAAAELGKLSRRVSGKPVNFNAICHH</sequence>
<organism evidence="1 2">
    <name type="scientific">Trifolium medium</name>
    <dbReference type="NCBI Taxonomy" id="97028"/>
    <lineage>
        <taxon>Eukaryota</taxon>
        <taxon>Viridiplantae</taxon>
        <taxon>Streptophyta</taxon>
        <taxon>Embryophyta</taxon>
        <taxon>Tracheophyta</taxon>
        <taxon>Spermatophyta</taxon>
        <taxon>Magnoliopsida</taxon>
        <taxon>eudicotyledons</taxon>
        <taxon>Gunneridae</taxon>
        <taxon>Pentapetalae</taxon>
        <taxon>rosids</taxon>
        <taxon>fabids</taxon>
        <taxon>Fabales</taxon>
        <taxon>Fabaceae</taxon>
        <taxon>Papilionoideae</taxon>
        <taxon>50 kb inversion clade</taxon>
        <taxon>NPAAA clade</taxon>
        <taxon>Hologalegina</taxon>
        <taxon>IRL clade</taxon>
        <taxon>Trifolieae</taxon>
        <taxon>Trifolium</taxon>
    </lineage>
</organism>
<dbReference type="EMBL" id="LXQA010235898">
    <property type="protein sequence ID" value="MCI36635.1"/>
    <property type="molecule type" value="Genomic_DNA"/>
</dbReference>
<evidence type="ECO:0000313" key="2">
    <source>
        <dbReference type="Proteomes" id="UP000265520"/>
    </source>
</evidence>
<reference evidence="1 2" key="1">
    <citation type="journal article" date="2018" name="Front. Plant Sci.">
        <title>Red Clover (Trifolium pratense) and Zigzag Clover (T. medium) - A Picture of Genomic Similarities and Differences.</title>
        <authorList>
            <person name="Dluhosova J."/>
            <person name="Istvanek J."/>
            <person name="Nedelnik J."/>
            <person name="Repkova J."/>
        </authorList>
    </citation>
    <scope>NUCLEOTIDE SEQUENCE [LARGE SCALE GENOMIC DNA]</scope>
    <source>
        <strain evidence="2">cv. 10/8</strain>
        <tissue evidence="1">Leaf</tissue>
    </source>
</reference>
<name>A0A392RM61_9FABA</name>